<dbReference type="InterPro" id="IPR036259">
    <property type="entry name" value="MFS_trans_sf"/>
</dbReference>
<feature type="transmembrane region" description="Helical" evidence="5">
    <location>
        <begin position="40"/>
        <end position="66"/>
    </location>
</feature>
<dbReference type="PANTHER" id="PTHR23503">
    <property type="entry name" value="SOLUTE CARRIER FAMILY 2"/>
    <property type="match status" value="1"/>
</dbReference>
<evidence type="ECO:0000313" key="7">
    <source>
        <dbReference type="Proteomes" id="UP000053766"/>
    </source>
</evidence>
<gene>
    <name evidence="6" type="ORF">DICVIV_10070</name>
</gene>
<dbReference type="Gene3D" id="1.20.1250.20">
    <property type="entry name" value="MFS general substrate transporter like domains"/>
    <property type="match status" value="1"/>
</dbReference>
<dbReference type="SUPFAM" id="SSF103473">
    <property type="entry name" value="MFS general substrate transporter"/>
    <property type="match status" value="1"/>
</dbReference>
<comment type="subcellular location">
    <subcellularLocation>
        <location evidence="1">Membrane</location>
    </subcellularLocation>
</comment>
<feature type="transmembrane region" description="Helical" evidence="5">
    <location>
        <begin position="12"/>
        <end position="34"/>
    </location>
</feature>
<keyword evidence="3 5" id="KW-1133">Transmembrane helix</keyword>
<proteinExistence type="predicted"/>
<keyword evidence="7" id="KW-1185">Reference proteome</keyword>
<evidence type="ECO:0000256" key="1">
    <source>
        <dbReference type="ARBA" id="ARBA00004370"/>
    </source>
</evidence>
<evidence type="ECO:0000256" key="3">
    <source>
        <dbReference type="ARBA" id="ARBA00022989"/>
    </source>
</evidence>
<dbReference type="GO" id="GO:0016020">
    <property type="term" value="C:membrane"/>
    <property type="evidence" value="ECO:0007669"/>
    <property type="project" value="UniProtKB-SubCell"/>
</dbReference>
<feature type="transmembrane region" description="Helical" evidence="5">
    <location>
        <begin position="108"/>
        <end position="127"/>
    </location>
</feature>
<reference evidence="7" key="2">
    <citation type="journal article" date="2016" name="Sci. Rep.">
        <title>Dictyocaulus viviparus genome, variome and transcriptome elucidate lungworm biology and support future intervention.</title>
        <authorList>
            <person name="McNulty S.N."/>
            <person name="Strube C."/>
            <person name="Rosa B.A."/>
            <person name="Martin J.C."/>
            <person name="Tyagi R."/>
            <person name="Choi Y.J."/>
            <person name="Wang Q."/>
            <person name="Hallsworth Pepin K."/>
            <person name="Zhang X."/>
            <person name="Ozersky P."/>
            <person name="Wilson R.K."/>
            <person name="Sternberg P.W."/>
            <person name="Gasser R.B."/>
            <person name="Mitreva M."/>
        </authorList>
    </citation>
    <scope>NUCLEOTIDE SEQUENCE [LARGE SCALE GENOMIC DNA]</scope>
    <source>
        <strain evidence="7">HannoverDv2000</strain>
    </source>
</reference>
<accession>A0A0D8XJB3</accession>
<protein>
    <recommendedName>
        <fullName evidence="8">Major facilitator superfamily (MFS) profile domain-containing protein</fullName>
    </recommendedName>
</protein>
<dbReference type="Proteomes" id="UP000053766">
    <property type="component" value="Unassembled WGS sequence"/>
</dbReference>
<dbReference type="PANTHER" id="PTHR23503:SF108">
    <property type="entry name" value="MAJOR FACILITATOR SUPERFAMILY (MFS) PROFILE DOMAIN-CONTAINING PROTEIN"/>
    <property type="match status" value="1"/>
</dbReference>
<dbReference type="Pfam" id="PF00083">
    <property type="entry name" value="Sugar_tr"/>
    <property type="match status" value="1"/>
</dbReference>
<evidence type="ECO:0000256" key="2">
    <source>
        <dbReference type="ARBA" id="ARBA00022692"/>
    </source>
</evidence>
<dbReference type="InterPro" id="IPR045263">
    <property type="entry name" value="GLUT"/>
</dbReference>
<evidence type="ECO:0000313" key="6">
    <source>
        <dbReference type="EMBL" id="KJH43909.1"/>
    </source>
</evidence>
<dbReference type="AlphaFoldDB" id="A0A0D8XJB3"/>
<keyword evidence="4 5" id="KW-0472">Membrane</keyword>
<evidence type="ECO:0008006" key="8">
    <source>
        <dbReference type="Google" id="ProtNLM"/>
    </source>
</evidence>
<dbReference type="OrthoDB" id="4540492at2759"/>
<evidence type="ECO:0000256" key="4">
    <source>
        <dbReference type="ARBA" id="ARBA00023136"/>
    </source>
</evidence>
<reference evidence="6 7" key="1">
    <citation type="submission" date="2013-11" db="EMBL/GenBank/DDBJ databases">
        <title>Draft genome of the bovine lungworm Dictyocaulus viviparus.</title>
        <authorList>
            <person name="Mitreva M."/>
        </authorList>
    </citation>
    <scope>NUCLEOTIDE SEQUENCE [LARGE SCALE GENOMIC DNA]</scope>
    <source>
        <strain evidence="6 7">HannoverDv2000</strain>
    </source>
</reference>
<name>A0A0D8XJB3_DICVI</name>
<dbReference type="STRING" id="29172.A0A0D8XJB3"/>
<keyword evidence="2 5" id="KW-0812">Transmembrane</keyword>
<dbReference type="InterPro" id="IPR005828">
    <property type="entry name" value="MFS_sugar_transport-like"/>
</dbReference>
<evidence type="ECO:0000256" key="5">
    <source>
        <dbReference type="SAM" id="Phobius"/>
    </source>
</evidence>
<dbReference type="GO" id="GO:0015149">
    <property type="term" value="F:hexose transmembrane transporter activity"/>
    <property type="evidence" value="ECO:0007669"/>
    <property type="project" value="TreeGrafter"/>
</dbReference>
<organism evidence="6 7">
    <name type="scientific">Dictyocaulus viviparus</name>
    <name type="common">Bovine lungworm</name>
    <dbReference type="NCBI Taxonomy" id="29172"/>
    <lineage>
        <taxon>Eukaryota</taxon>
        <taxon>Metazoa</taxon>
        <taxon>Ecdysozoa</taxon>
        <taxon>Nematoda</taxon>
        <taxon>Chromadorea</taxon>
        <taxon>Rhabditida</taxon>
        <taxon>Rhabditina</taxon>
        <taxon>Rhabditomorpha</taxon>
        <taxon>Strongyloidea</taxon>
        <taxon>Metastrongylidae</taxon>
        <taxon>Dictyocaulus</taxon>
    </lineage>
</organism>
<feature type="transmembrane region" description="Helical" evidence="5">
    <location>
        <begin position="78"/>
        <end position="102"/>
    </location>
</feature>
<dbReference type="EMBL" id="KN716516">
    <property type="protein sequence ID" value="KJH43909.1"/>
    <property type="molecule type" value="Genomic_DNA"/>
</dbReference>
<sequence>MIIVETQPRRCLLLSCGFINMLALSFFVLCSQLQSIVDSFKYGCIISVVIHGISYSVALGPISWFITAEVVPLQFRALSQALALSCNQTIALVLCFVTLPLYDRLGSVVLLPLFIIPGLAALTYLFWKLPETRSRNIDEIIIELKGGIRATA</sequence>